<keyword evidence="1" id="KW-0732">Signal</keyword>
<dbReference type="OrthoDB" id="244732at2"/>
<accession>A0A5C6BNX1</accession>
<dbReference type="Proteomes" id="UP000320735">
    <property type="component" value="Unassembled WGS sequence"/>
</dbReference>
<reference evidence="3 4" key="1">
    <citation type="submission" date="2019-02" db="EMBL/GenBank/DDBJ databases">
        <title>Deep-cultivation of Planctomycetes and their phenomic and genomic characterization uncovers novel biology.</title>
        <authorList>
            <person name="Wiegand S."/>
            <person name="Jogler M."/>
            <person name="Boedeker C."/>
            <person name="Pinto D."/>
            <person name="Vollmers J."/>
            <person name="Rivas-Marin E."/>
            <person name="Kohn T."/>
            <person name="Peeters S.H."/>
            <person name="Heuer A."/>
            <person name="Rast P."/>
            <person name="Oberbeckmann S."/>
            <person name="Bunk B."/>
            <person name="Jeske O."/>
            <person name="Meyerdierks A."/>
            <person name="Storesund J.E."/>
            <person name="Kallscheuer N."/>
            <person name="Luecker S."/>
            <person name="Lage O.M."/>
            <person name="Pohl T."/>
            <person name="Merkel B.J."/>
            <person name="Hornburger P."/>
            <person name="Mueller R.-W."/>
            <person name="Bruemmer F."/>
            <person name="Labrenz M."/>
            <person name="Spormann A.M."/>
            <person name="Op Den Camp H."/>
            <person name="Overmann J."/>
            <person name="Amann R."/>
            <person name="Jetten M.S.M."/>
            <person name="Mascher T."/>
            <person name="Medema M.H."/>
            <person name="Devos D.P."/>
            <person name="Kaster A.-K."/>
            <person name="Ovreas L."/>
            <person name="Rohde M."/>
            <person name="Galperin M.Y."/>
            <person name="Jogler C."/>
        </authorList>
    </citation>
    <scope>NUCLEOTIDE SEQUENCE [LARGE SCALE GENOMIC DNA]</scope>
    <source>
        <strain evidence="3 4">CA54</strain>
    </source>
</reference>
<sequence precursor="true">MPRVYMVLAVTLLFVVESTGCAEQESGTAVATPAAISVSEADWPWWRGYQRNGIAPAGQSPPTTWSKDENVIWKAPIPGRGHSSPTVVGERIFITTADEEQQTQSVICFDRETGNQLWKTDVHTGGLTDKGNKKSTQASSSVACDGERLFINFLNNDAVYTTALTIDGKKLWQKKVTDYVVHQGYGSSPAIYGSVVIVSADNKGGGAIAAFDRETGELVWKHNRPSEPNYASPIILNVAGKDQVIFTGCDLVSSYDPLTGKQNWEVEGATTECVTSTPTDGNLVFSSGGYPKNHVSAIRGDGSGEIAWENKTRVYVPSMLVIDGHLYAVSDKGIVYCWKSDSGEELWKKRIGGPFTSTPVLAGGRLYATTEDATTYVVTVSPEGLENVSKNQLGDETYATPAICGSRIYMRVVETVDGKRQEMLYCLGE</sequence>
<proteinExistence type="predicted"/>
<dbReference type="Pfam" id="PF13360">
    <property type="entry name" value="PQQ_2"/>
    <property type="match status" value="1"/>
</dbReference>
<dbReference type="SUPFAM" id="SSF50998">
    <property type="entry name" value="Quinoprotein alcohol dehydrogenase-like"/>
    <property type="match status" value="1"/>
</dbReference>
<name>A0A5C6BNX1_9PLAN</name>
<dbReference type="Gene3D" id="2.40.10.480">
    <property type="match status" value="1"/>
</dbReference>
<comment type="caution">
    <text evidence="3">The sequence shown here is derived from an EMBL/GenBank/DDBJ whole genome shotgun (WGS) entry which is preliminary data.</text>
</comment>
<evidence type="ECO:0000256" key="1">
    <source>
        <dbReference type="SAM" id="SignalP"/>
    </source>
</evidence>
<feature type="domain" description="Pyrrolo-quinoline quinone repeat" evidence="2">
    <location>
        <begin position="104"/>
        <end position="338"/>
    </location>
</feature>
<organism evidence="3 4">
    <name type="scientific">Symmachiella macrocystis</name>
    <dbReference type="NCBI Taxonomy" id="2527985"/>
    <lineage>
        <taxon>Bacteria</taxon>
        <taxon>Pseudomonadati</taxon>
        <taxon>Planctomycetota</taxon>
        <taxon>Planctomycetia</taxon>
        <taxon>Planctomycetales</taxon>
        <taxon>Planctomycetaceae</taxon>
        <taxon>Symmachiella</taxon>
    </lineage>
</organism>
<dbReference type="AlphaFoldDB" id="A0A5C6BNX1"/>
<evidence type="ECO:0000313" key="3">
    <source>
        <dbReference type="EMBL" id="TWU12966.1"/>
    </source>
</evidence>
<dbReference type="RefSeq" id="WP_146370367.1">
    <property type="nucleotide sequence ID" value="NZ_SJPP01000001.1"/>
</dbReference>
<dbReference type="PANTHER" id="PTHR34512">
    <property type="entry name" value="CELL SURFACE PROTEIN"/>
    <property type="match status" value="1"/>
</dbReference>
<evidence type="ECO:0000259" key="2">
    <source>
        <dbReference type="Pfam" id="PF13360"/>
    </source>
</evidence>
<dbReference type="EMBL" id="SJPP01000001">
    <property type="protein sequence ID" value="TWU12966.1"/>
    <property type="molecule type" value="Genomic_DNA"/>
</dbReference>
<dbReference type="InterPro" id="IPR015943">
    <property type="entry name" value="WD40/YVTN_repeat-like_dom_sf"/>
</dbReference>
<gene>
    <name evidence="3" type="ORF">CA54_17920</name>
</gene>
<dbReference type="Gene3D" id="2.130.10.10">
    <property type="entry name" value="YVTN repeat-like/Quinoprotein amine dehydrogenase"/>
    <property type="match status" value="2"/>
</dbReference>
<dbReference type="InterPro" id="IPR018391">
    <property type="entry name" value="PQQ_b-propeller_rpt"/>
</dbReference>
<protein>
    <submittedName>
        <fullName evidence="3">Outer membrane biogenesis protein BamB</fullName>
    </submittedName>
</protein>
<dbReference type="InterPro" id="IPR002372">
    <property type="entry name" value="PQQ_rpt_dom"/>
</dbReference>
<dbReference type="SMART" id="SM00564">
    <property type="entry name" value="PQQ"/>
    <property type="match status" value="4"/>
</dbReference>
<keyword evidence="4" id="KW-1185">Reference proteome</keyword>
<dbReference type="InterPro" id="IPR011047">
    <property type="entry name" value="Quinoprotein_ADH-like_sf"/>
</dbReference>
<feature type="chain" id="PRO_5022733353" evidence="1">
    <location>
        <begin position="23"/>
        <end position="429"/>
    </location>
</feature>
<feature type="signal peptide" evidence="1">
    <location>
        <begin position="1"/>
        <end position="22"/>
    </location>
</feature>
<dbReference type="PANTHER" id="PTHR34512:SF30">
    <property type="entry name" value="OUTER MEMBRANE PROTEIN ASSEMBLY FACTOR BAMB"/>
    <property type="match status" value="1"/>
</dbReference>
<evidence type="ECO:0000313" key="4">
    <source>
        <dbReference type="Proteomes" id="UP000320735"/>
    </source>
</evidence>